<evidence type="ECO:0000313" key="2">
    <source>
        <dbReference type="Proteomes" id="UP000560658"/>
    </source>
</evidence>
<dbReference type="EMBL" id="JACIER010000011">
    <property type="protein sequence ID" value="MBB4044913.1"/>
    <property type="molecule type" value="Genomic_DNA"/>
</dbReference>
<gene>
    <name evidence="1" type="ORF">GGR06_002715</name>
</gene>
<name>A0A840D8T9_9BACE</name>
<keyword evidence="2" id="KW-1185">Reference proteome</keyword>
<protein>
    <submittedName>
        <fullName evidence="1">Uncharacterized protein</fullName>
    </submittedName>
</protein>
<dbReference type="AlphaFoldDB" id="A0A840D8T9"/>
<sequence>MKINTHILAWIAIFLLYQIMIESSSNSISAQSFIPSSFSNYYFSPQNLGFSTPQTAELIKYNKASVDYYNGLLDLEIPILDFKNSSFSVPITLKYLSDGFKPGRRPSLIGNNWGLNVGGVITRNVFGSPDDVKGYKETRTTGKYLLDGLLVAIRNNTYRYYAKTELYDLNIATTTAGNPYVSGDIEYDYAPDIFSFSFGEHKGSFFIGNNGQVVLSLGDGYKVDISGMAIQEYSTTASPANSIIKIITPDGCVYEFGGDTSYLEYNIPNNPSGMKINPVQITSWHLKSAYNANTKKTMYFKYKNYEQKNKYNLFLLDAFNQSTIRVWQHPNYSGNYPPTSFSSDISKKQILVEDKLLTPILEKITIDNIEIKFNVGKFPVSFWGEDNVSDLLYLEDITLTSSGSLVRKSSFDYLRNGRYFFMKSLKINNQSAAPEVYLFDYNLNNTRLPEPLTIATDHWGFWNGGYETSEEARTYLINVDRRKTVNINTCNLTMLNKITHPTKGETLIIYEHNRYNYWKVKSENSILWKTNFSQNSIPCGGVRVKSITDCDLLSNKNIVRTFSYISPDEKTGSGIIGVLPKYMMPVETIEYFNVEATYKDKVVREV</sequence>
<accession>A0A840D8T9</accession>
<organism evidence="1 2">
    <name type="scientific">Bacteroides reticulotermitis</name>
    <dbReference type="NCBI Taxonomy" id="1133319"/>
    <lineage>
        <taxon>Bacteria</taxon>
        <taxon>Pseudomonadati</taxon>
        <taxon>Bacteroidota</taxon>
        <taxon>Bacteroidia</taxon>
        <taxon>Bacteroidales</taxon>
        <taxon>Bacteroidaceae</taxon>
        <taxon>Bacteroides</taxon>
    </lineage>
</organism>
<dbReference type="Proteomes" id="UP000560658">
    <property type="component" value="Unassembled WGS sequence"/>
</dbReference>
<reference evidence="1" key="1">
    <citation type="submission" date="2020-08" db="EMBL/GenBank/DDBJ databases">
        <title>Genomic Encyclopedia of Type Strains, Phase IV (KMG-IV): sequencing the most valuable type-strain genomes for metagenomic binning, comparative biology and taxonomic classification.</title>
        <authorList>
            <person name="Goeker M."/>
        </authorList>
    </citation>
    <scope>NUCLEOTIDE SEQUENCE [LARGE SCALE GENOMIC DNA]</scope>
    <source>
        <strain evidence="1">DSM 105720</strain>
    </source>
</reference>
<evidence type="ECO:0000313" key="1">
    <source>
        <dbReference type="EMBL" id="MBB4044913.1"/>
    </source>
</evidence>
<dbReference type="RefSeq" id="WP_052517086.1">
    <property type="nucleotide sequence ID" value="NZ_JACIER010000011.1"/>
</dbReference>
<comment type="caution">
    <text evidence="1">The sequence shown here is derived from an EMBL/GenBank/DDBJ whole genome shotgun (WGS) entry which is preliminary data.</text>
</comment>
<proteinExistence type="predicted"/>